<feature type="region of interest" description="Disordered" evidence="1">
    <location>
        <begin position="325"/>
        <end position="350"/>
    </location>
</feature>
<dbReference type="InterPro" id="IPR051828">
    <property type="entry name" value="HAD-like_hydrolase_domain"/>
</dbReference>
<dbReference type="InterPro" id="IPR044924">
    <property type="entry name" value="HAD-SF_hydro_IA_REG-2-like_cap"/>
</dbReference>
<dbReference type="Pfam" id="PF00702">
    <property type="entry name" value="Hydrolase"/>
    <property type="match status" value="1"/>
</dbReference>
<feature type="region of interest" description="Disordered" evidence="1">
    <location>
        <begin position="283"/>
        <end position="303"/>
    </location>
</feature>
<dbReference type="InterPro" id="IPR036412">
    <property type="entry name" value="HAD-like_sf"/>
</dbReference>
<proteinExistence type="predicted"/>
<protein>
    <submittedName>
        <fullName evidence="2">Haloacid dehalogenase</fullName>
    </submittedName>
</protein>
<evidence type="ECO:0000313" key="2">
    <source>
        <dbReference type="EMBL" id="KAF1974699.1"/>
    </source>
</evidence>
<reference evidence="2" key="1">
    <citation type="journal article" date="2020" name="Stud. Mycol.">
        <title>101 Dothideomycetes genomes: a test case for predicting lifestyles and emergence of pathogens.</title>
        <authorList>
            <person name="Haridas S."/>
            <person name="Albert R."/>
            <person name="Binder M."/>
            <person name="Bloem J."/>
            <person name="Labutti K."/>
            <person name="Salamov A."/>
            <person name="Andreopoulos B."/>
            <person name="Baker S."/>
            <person name="Barry K."/>
            <person name="Bills G."/>
            <person name="Bluhm B."/>
            <person name="Cannon C."/>
            <person name="Castanera R."/>
            <person name="Culley D."/>
            <person name="Daum C."/>
            <person name="Ezra D."/>
            <person name="Gonzalez J."/>
            <person name="Henrissat B."/>
            <person name="Kuo A."/>
            <person name="Liang C."/>
            <person name="Lipzen A."/>
            <person name="Lutzoni F."/>
            <person name="Magnuson J."/>
            <person name="Mondo S."/>
            <person name="Nolan M."/>
            <person name="Ohm R."/>
            <person name="Pangilinan J."/>
            <person name="Park H.-J."/>
            <person name="Ramirez L."/>
            <person name="Alfaro M."/>
            <person name="Sun H."/>
            <person name="Tritt A."/>
            <person name="Yoshinaga Y."/>
            <person name="Zwiers L.-H."/>
            <person name="Turgeon B."/>
            <person name="Goodwin S."/>
            <person name="Spatafora J."/>
            <person name="Crous P."/>
            <person name="Grigoriev I."/>
        </authorList>
    </citation>
    <scope>NUCLEOTIDE SEQUENCE</scope>
    <source>
        <strain evidence="2">CBS 107.79</strain>
    </source>
</reference>
<dbReference type="Gene3D" id="3.40.50.1000">
    <property type="entry name" value="HAD superfamily/HAD-like"/>
    <property type="match status" value="1"/>
</dbReference>
<keyword evidence="3" id="KW-1185">Reference proteome</keyword>
<dbReference type="PANTHER" id="PTHR46191">
    <property type="match status" value="1"/>
</dbReference>
<gene>
    <name evidence="2" type="ORF">BU23DRAFT_552965</name>
</gene>
<name>A0A6A5VEA4_9PLEO</name>
<accession>A0A6A5VEA4</accession>
<sequence>MHFTRPLARPKNLLLCFDAFDTLYKPNITVPVAYAFAATRHGINCVTNTTASKPVQEWKVEDCEPVFKAFKQSYRHEDTQNPNYGKATGLGAEKWWANVIRGTFQPFLKSQQKVPETLISELLKRYSSREGYDLFPDAKTFFDNLRTIRSQPTRSTRWKWNKIIVGVITNSDDRVPSVLSSFGLKVSPRRVGTSAQSFSEATSEDDIDFVVLSYDVGYNKPDSRMFDAAGLLLSETLASAPSSSGLGSVDDYEKLYVGDSLTKDYLGARKAGWHAVLIDRMREKGQESGKKGERRPALDTKRMEVNGQPWNVRLVRGLDELVNWHPKNKSTSEPMSTSWFKSGDGSESKA</sequence>
<dbReference type="PANTHER" id="PTHR46191:SF2">
    <property type="entry name" value="HALOACID DEHALOGENASE-LIKE HYDROLASE DOMAIN-CONTAINING PROTEIN 3"/>
    <property type="match status" value="1"/>
</dbReference>
<dbReference type="EMBL" id="ML976673">
    <property type="protein sequence ID" value="KAF1974699.1"/>
    <property type="molecule type" value="Genomic_DNA"/>
</dbReference>
<dbReference type="Gene3D" id="1.10.150.720">
    <property type="entry name" value="Haloacid dehalogenase-like hydrolase"/>
    <property type="match status" value="1"/>
</dbReference>
<dbReference type="AlphaFoldDB" id="A0A6A5VEA4"/>
<feature type="compositionally biased region" description="Polar residues" evidence="1">
    <location>
        <begin position="329"/>
        <end position="340"/>
    </location>
</feature>
<evidence type="ECO:0000256" key="1">
    <source>
        <dbReference type="SAM" id="MobiDB-lite"/>
    </source>
</evidence>
<dbReference type="OrthoDB" id="444127at2759"/>
<dbReference type="InterPro" id="IPR023214">
    <property type="entry name" value="HAD_sf"/>
</dbReference>
<dbReference type="GO" id="GO:0005634">
    <property type="term" value="C:nucleus"/>
    <property type="evidence" value="ECO:0007669"/>
    <property type="project" value="TreeGrafter"/>
</dbReference>
<dbReference type="SUPFAM" id="SSF56784">
    <property type="entry name" value="HAD-like"/>
    <property type="match status" value="1"/>
</dbReference>
<evidence type="ECO:0000313" key="3">
    <source>
        <dbReference type="Proteomes" id="UP000800036"/>
    </source>
</evidence>
<dbReference type="Proteomes" id="UP000800036">
    <property type="component" value="Unassembled WGS sequence"/>
</dbReference>
<organism evidence="2 3">
    <name type="scientific">Bimuria novae-zelandiae CBS 107.79</name>
    <dbReference type="NCBI Taxonomy" id="1447943"/>
    <lineage>
        <taxon>Eukaryota</taxon>
        <taxon>Fungi</taxon>
        <taxon>Dikarya</taxon>
        <taxon>Ascomycota</taxon>
        <taxon>Pezizomycotina</taxon>
        <taxon>Dothideomycetes</taxon>
        <taxon>Pleosporomycetidae</taxon>
        <taxon>Pleosporales</taxon>
        <taxon>Massarineae</taxon>
        <taxon>Didymosphaeriaceae</taxon>
        <taxon>Bimuria</taxon>
    </lineage>
</organism>